<dbReference type="Gene3D" id="3.90.1590.10">
    <property type="entry name" value="glutathione-dependent formaldehyde- activating enzyme (gfa)"/>
    <property type="match status" value="1"/>
</dbReference>
<evidence type="ECO:0000256" key="3">
    <source>
        <dbReference type="ARBA" id="ARBA00022833"/>
    </source>
</evidence>
<evidence type="ECO:0000256" key="2">
    <source>
        <dbReference type="ARBA" id="ARBA00022723"/>
    </source>
</evidence>
<sequence length="146" mass="15487">MKLSGTCLCGGVGFRSEGWVSPIQACHATRCRKATGGLFSPEVAASAAAFEWTGDPGLIASYEAPILHEPPAYRRNFCRRCGSPLPVVIAEAGVALLHAGLLDEGVELPVFRHAFVAQKSGCCEITDGKPQYEGQPPPPDMSVLFD</sequence>
<dbReference type="PANTHER" id="PTHR33337:SF40">
    <property type="entry name" value="CENP-V_GFA DOMAIN-CONTAINING PROTEIN-RELATED"/>
    <property type="match status" value="1"/>
</dbReference>
<name>A0A917EH86_9RHOB</name>
<keyword evidence="3" id="KW-0862">Zinc</keyword>
<keyword evidence="4" id="KW-0456">Lyase</keyword>
<evidence type="ECO:0000313" key="8">
    <source>
        <dbReference type="Proteomes" id="UP000612855"/>
    </source>
</evidence>
<evidence type="ECO:0000256" key="5">
    <source>
        <dbReference type="SAM" id="MobiDB-lite"/>
    </source>
</evidence>
<evidence type="ECO:0000259" key="6">
    <source>
        <dbReference type="PROSITE" id="PS51891"/>
    </source>
</evidence>
<dbReference type="SUPFAM" id="SSF51316">
    <property type="entry name" value="Mss4-like"/>
    <property type="match status" value="1"/>
</dbReference>
<dbReference type="PANTHER" id="PTHR33337">
    <property type="entry name" value="GFA DOMAIN-CONTAINING PROTEIN"/>
    <property type="match status" value="1"/>
</dbReference>
<evidence type="ECO:0000256" key="4">
    <source>
        <dbReference type="ARBA" id="ARBA00023239"/>
    </source>
</evidence>
<dbReference type="PROSITE" id="PS51891">
    <property type="entry name" value="CENP_V_GFA"/>
    <property type="match status" value="1"/>
</dbReference>
<dbReference type="RefSeq" id="WP_188477822.1">
    <property type="nucleotide sequence ID" value="NZ_BMFJ01000001.1"/>
</dbReference>
<dbReference type="Proteomes" id="UP000612855">
    <property type="component" value="Unassembled WGS sequence"/>
</dbReference>
<dbReference type="GO" id="GO:0016846">
    <property type="term" value="F:carbon-sulfur lyase activity"/>
    <property type="evidence" value="ECO:0007669"/>
    <property type="project" value="InterPro"/>
</dbReference>
<dbReference type="InterPro" id="IPR006913">
    <property type="entry name" value="CENP-V/GFA"/>
</dbReference>
<dbReference type="EMBL" id="BMFJ01000001">
    <property type="protein sequence ID" value="GGE34520.1"/>
    <property type="molecule type" value="Genomic_DNA"/>
</dbReference>
<gene>
    <name evidence="7" type="ORF">GCM10011360_23000</name>
</gene>
<feature type="region of interest" description="Disordered" evidence="5">
    <location>
        <begin position="127"/>
        <end position="146"/>
    </location>
</feature>
<dbReference type="InterPro" id="IPR011057">
    <property type="entry name" value="Mss4-like_sf"/>
</dbReference>
<evidence type="ECO:0000313" key="7">
    <source>
        <dbReference type="EMBL" id="GGE34520.1"/>
    </source>
</evidence>
<proteinExistence type="inferred from homology"/>
<keyword evidence="8" id="KW-1185">Reference proteome</keyword>
<protein>
    <submittedName>
        <fullName evidence="7">Aldehyde-activating protein</fullName>
    </submittedName>
</protein>
<comment type="caution">
    <text evidence="7">The sequence shown here is derived from an EMBL/GenBank/DDBJ whole genome shotgun (WGS) entry which is preliminary data.</text>
</comment>
<organism evidence="7 8">
    <name type="scientific">Primorskyibacter flagellatus</name>
    <dbReference type="NCBI Taxonomy" id="1387277"/>
    <lineage>
        <taxon>Bacteria</taxon>
        <taxon>Pseudomonadati</taxon>
        <taxon>Pseudomonadota</taxon>
        <taxon>Alphaproteobacteria</taxon>
        <taxon>Rhodobacterales</taxon>
        <taxon>Roseobacteraceae</taxon>
        <taxon>Primorskyibacter</taxon>
    </lineage>
</organism>
<evidence type="ECO:0000256" key="1">
    <source>
        <dbReference type="ARBA" id="ARBA00005495"/>
    </source>
</evidence>
<dbReference type="Pfam" id="PF04828">
    <property type="entry name" value="GFA"/>
    <property type="match status" value="1"/>
</dbReference>
<dbReference type="GO" id="GO:0046872">
    <property type="term" value="F:metal ion binding"/>
    <property type="evidence" value="ECO:0007669"/>
    <property type="project" value="UniProtKB-KW"/>
</dbReference>
<reference evidence="8" key="1">
    <citation type="journal article" date="2019" name="Int. J. Syst. Evol. Microbiol.">
        <title>The Global Catalogue of Microorganisms (GCM) 10K type strain sequencing project: providing services to taxonomists for standard genome sequencing and annotation.</title>
        <authorList>
            <consortium name="The Broad Institute Genomics Platform"/>
            <consortium name="The Broad Institute Genome Sequencing Center for Infectious Disease"/>
            <person name="Wu L."/>
            <person name="Ma J."/>
        </authorList>
    </citation>
    <scope>NUCLEOTIDE SEQUENCE [LARGE SCALE GENOMIC DNA]</scope>
    <source>
        <strain evidence="8">CGMCC 1.12664</strain>
    </source>
</reference>
<comment type="similarity">
    <text evidence="1">Belongs to the Gfa family.</text>
</comment>
<accession>A0A917EH86</accession>
<feature type="domain" description="CENP-V/GFA" evidence="6">
    <location>
        <begin position="3"/>
        <end position="112"/>
    </location>
</feature>
<keyword evidence="2" id="KW-0479">Metal-binding</keyword>
<dbReference type="AlphaFoldDB" id="A0A917EH86"/>